<protein>
    <recommendedName>
        <fullName evidence="1">HTH cro/C1-type domain-containing protein</fullName>
    </recommendedName>
</protein>
<dbReference type="PROSITE" id="PS50943">
    <property type="entry name" value="HTH_CROC1"/>
    <property type="match status" value="1"/>
</dbReference>
<feature type="domain" description="HTH cro/C1-type" evidence="1">
    <location>
        <begin position="6"/>
        <end position="60"/>
    </location>
</feature>
<evidence type="ECO:0000313" key="3">
    <source>
        <dbReference type="Proteomes" id="UP001596550"/>
    </source>
</evidence>
<dbReference type="Proteomes" id="UP001596550">
    <property type="component" value="Unassembled WGS sequence"/>
</dbReference>
<accession>A0ABW2LXK4</accession>
<dbReference type="CDD" id="cd00093">
    <property type="entry name" value="HTH_XRE"/>
    <property type="match status" value="1"/>
</dbReference>
<name>A0ABW2LXK4_9FLAO</name>
<dbReference type="Gene3D" id="1.10.260.40">
    <property type="entry name" value="lambda repressor-like DNA-binding domains"/>
    <property type="match status" value="1"/>
</dbReference>
<evidence type="ECO:0000259" key="1">
    <source>
        <dbReference type="PROSITE" id="PS50943"/>
    </source>
</evidence>
<evidence type="ECO:0000313" key="2">
    <source>
        <dbReference type="EMBL" id="MFC7346003.1"/>
    </source>
</evidence>
<comment type="caution">
    <text evidence="2">The sequence shown here is derived from an EMBL/GenBank/DDBJ whole genome shotgun (WGS) entry which is preliminary data.</text>
</comment>
<sequence>MSREFLLLIIESSGKSKKEFALEVGVIPGTVQKWLTGISKPAPEYQARIRDKFKREIAKLYK</sequence>
<dbReference type="InterPro" id="IPR001387">
    <property type="entry name" value="Cro/C1-type_HTH"/>
</dbReference>
<reference evidence="3" key="1">
    <citation type="journal article" date="2019" name="Int. J. Syst. Evol. Microbiol.">
        <title>The Global Catalogue of Microorganisms (GCM) 10K type strain sequencing project: providing services to taxonomists for standard genome sequencing and annotation.</title>
        <authorList>
            <consortium name="The Broad Institute Genomics Platform"/>
            <consortium name="The Broad Institute Genome Sequencing Center for Infectious Disease"/>
            <person name="Wu L."/>
            <person name="Ma J."/>
        </authorList>
    </citation>
    <scope>NUCLEOTIDE SEQUENCE [LARGE SCALE GENOMIC DNA]</scope>
    <source>
        <strain evidence="3">CCUG 54781</strain>
    </source>
</reference>
<dbReference type="EMBL" id="JBHTCR010000002">
    <property type="protein sequence ID" value="MFC7346003.1"/>
    <property type="molecule type" value="Genomic_DNA"/>
</dbReference>
<proteinExistence type="predicted"/>
<dbReference type="RefSeq" id="WP_378174477.1">
    <property type="nucleotide sequence ID" value="NZ_JBHTCR010000002.1"/>
</dbReference>
<organism evidence="2 3">
    <name type="scientific">Chryseobacterium zhengzhouense</name>
    <dbReference type="NCBI Taxonomy" id="1636086"/>
    <lineage>
        <taxon>Bacteria</taxon>
        <taxon>Pseudomonadati</taxon>
        <taxon>Bacteroidota</taxon>
        <taxon>Flavobacteriia</taxon>
        <taxon>Flavobacteriales</taxon>
        <taxon>Weeksellaceae</taxon>
        <taxon>Chryseobacterium group</taxon>
        <taxon>Chryseobacterium</taxon>
    </lineage>
</organism>
<dbReference type="InterPro" id="IPR010982">
    <property type="entry name" value="Lambda_DNA-bd_dom_sf"/>
</dbReference>
<keyword evidence="3" id="KW-1185">Reference proteome</keyword>
<gene>
    <name evidence="2" type="ORF">ACFQO9_04630</name>
</gene>